<dbReference type="InterPro" id="IPR020103">
    <property type="entry name" value="PsdUridine_synth_cat_dom_sf"/>
</dbReference>
<dbReference type="PANTHER" id="PTHR21600:SF87">
    <property type="entry name" value="RNA PSEUDOURIDYLATE SYNTHASE DOMAIN-CONTAINING PROTEIN 1"/>
    <property type="match status" value="1"/>
</dbReference>
<evidence type="ECO:0000256" key="2">
    <source>
        <dbReference type="ARBA" id="ARBA00010876"/>
    </source>
</evidence>
<evidence type="ECO:0000313" key="6">
    <source>
        <dbReference type="EMBL" id="MBF8376971.1"/>
    </source>
</evidence>
<organism evidence="6 7">
    <name type="scientific">Alicyclobacillus mali</name>
    <name type="common">ex Roth et al. 2021</name>
    <dbReference type="NCBI Taxonomy" id="1123961"/>
    <lineage>
        <taxon>Bacteria</taxon>
        <taxon>Bacillati</taxon>
        <taxon>Bacillota</taxon>
        <taxon>Bacilli</taxon>
        <taxon>Bacillales</taxon>
        <taxon>Alicyclobacillaceae</taxon>
        <taxon>Alicyclobacillus</taxon>
    </lineage>
</organism>
<gene>
    <name evidence="6" type="ORF">IW967_03655</name>
</gene>
<comment type="similarity">
    <text evidence="2">Belongs to the pseudouridine synthase RluA family.</text>
</comment>
<name>A0ABS0F0X9_9BACL</name>
<feature type="domain" description="Pseudouridine synthase RsuA/RluA-like" evidence="5">
    <location>
        <begin position="94"/>
        <end position="245"/>
    </location>
</feature>
<dbReference type="InterPro" id="IPR006145">
    <property type="entry name" value="PsdUridine_synth_RsuA/RluA"/>
</dbReference>
<reference evidence="6 7" key="1">
    <citation type="submission" date="2020-11" db="EMBL/GenBank/DDBJ databases">
        <title>Genomic insight of Alicyclobacillus mali FL 18 reveals a new arsenic-resistant strain, with potential in environmental biotechnology.</title>
        <authorList>
            <person name="Fiorentino G."/>
            <person name="Gallo G."/>
            <person name="Aulitto M."/>
        </authorList>
    </citation>
    <scope>NUCLEOTIDE SEQUENCE [LARGE SCALE GENOMIC DNA]</scope>
    <source>
        <strain evidence="6 7">FL 18</strain>
    </source>
</reference>
<dbReference type="InterPro" id="IPR050188">
    <property type="entry name" value="RluA_PseudoU_synthase"/>
</dbReference>
<dbReference type="SUPFAM" id="SSF55120">
    <property type="entry name" value="Pseudouridine synthase"/>
    <property type="match status" value="1"/>
</dbReference>
<accession>A0ABS0F0X9</accession>
<dbReference type="Gene3D" id="3.30.2350.10">
    <property type="entry name" value="Pseudouridine synthase"/>
    <property type="match status" value="1"/>
</dbReference>
<sequence>MDLRVSPGGVSISLPKPPRAMPWAAWLSQALHVPQAHVLHLIRHGAVRVRGRTPGHLDICDSPMQVWIDEDLRPLDLAHASLPPARALYNESSLLVVDKPANLLVHSDGSDAPTLDACVQRLLNEEGAGRAYHVHRLDLGTTGCVLYAKHGLALRAMDAALAAGQIRRTYLAIARGSRVRSGLMSAPIGRDRHLSGRYRVSQTGKAARTHVEVLAEAGQGEARWALVRLRLETGRRHQIRVHLSAQGAPVVGDALYGGAPHPALRPGQIALHAASIRFRHPYADEDVEVCAPLPSAWAGLAADVGLSLDGLKRE</sequence>
<evidence type="ECO:0000256" key="3">
    <source>
        <dbReference type="ARBA" id="ARBA00031870"/>
    </source>
</evidence>
<dbReference type="CDD" id="cd02869">
    <property type="entry name" value="PseudoU_synth_RluA_like"/>
    <property type="match status" value="1"/>
</dbReference>
<evidence type="ECO:0000313" key="7">
    <source>
        <dbReference type="Proteomes" id="UP000642910"/>
    </source>
</evidence>
<evidence type="ECO:0000256" key="4">
    <source>
        <dbReference type="ARBA" id="ARBA00033164"/>
    </source>
</evidence>
<dbReference type="Proteomes" id="UP000642910">
    <property type="component" value="Unassembled WGS sequence"/>
</dbReference>
<evidence type="ECO:0000259" key="5">
    <source>
        <dbReference type="Pfam" id="PF00849"/>
    </source>
</evidence>
<dbReference type="PANTHER" id="PTHR21600">
    <property type="entry name" value="MITOCHONDRIAL RNA PSEUDOURIDINE SYNTHASE"/>
    <property type="match status" value="1"/>
</dbReference>
<comment type="catalytic activity">
    <reaction evidence="1">
        <text>a uridine in RNA = a pseudouridine in RNA</text>
        <dbReference type="Rhea" id="RHEA:48348"/>
        <dbReference type="Rhea" id="RHEA-COMP:12068"/>
        <dbReference type="Rhea" id="RHEA-COMP:12069"/>
        <dbReference type="ChEBI" id="CHEBI:65314"/>
        <dbReference type="ChEBI" id="CHEBI:65315"/>
    </reaction>
</comment>
<protein>
    <recommendedName>
        <fullName evidence="3">RNA pseudouridylate synthase</fullName>
    </recommendedName>
    <alternativeName>
        <fullName evidence="4">RNA-uridine isomerase</fullName>
    </alternativeName>
</protein>
<proteinExistence type="inferred from homology"/>
<dbReference type="Pfam" id="PF00849">
    <property type="entry name" value="PseudoU_synth_2"/>
    <property type="match status" value="1"/>
</dbReference>
<comment type="caution">
    <text evidence="6">The sequence shown here is derived from an EMBL/GenBank/DDBJ whole genome shotgun (WGS) entry which is preliminary data.</text>
</comment>
<keyword evidence="7" id="KW-1185">Reference proteome</keyword>
<dbReference type="EMBL" id="JADPKZ010000030">
    <property type="protein sequence ID" value="MBF8376971.1"/>
    <property type="molecule type" value="Genomic_DNA"/>
</dbReference>
<evidence type="ECO:0000256" key="1">
    <source>
        <dbReference type="ARBA" id="ARBA00000073"/>
    </source>
</evidence>